<evidence type="ECO:0000313" key="2">
    <source>
        <dbReference type="EMBL" id="KAH6832600.1"/>
    </source>
</evidence>
<name>A0AAD4PB42_PERFH</name>
<organism evidence="2 3">
    <name type="scientific">Perilla frutescens var. hirtella</name>
    <name type="common">Perilla citriodora</name>
    <name type="synonym">Perilla setoyensis</name>
    <dbReference type="NCBI Taxonomy" id="608512"/>
    <lineage>
        <taxon>Eukaryota</taxon>
        <taxon>Viridiplantae</taxon>
        <taxon>Streptophyta</taxon>
        <taxon>Embryophyta</taxon>
        <taxon>Tracheophyta</taxon>
        <taxon>Spermatophyta</taxon>
        <taxon>Magnoliopsida</taxon>
        <taxon>eudicotyledons</taxon>
        <taxon>Gunneridae</taxon>
        <taxon>Pentapetalae</taxon>
        <taxon>asterids</taxon>
        <taxon>lamiids</taxon>
        <taxon>Lamiales</taxon>
        <taxon>Lamiaceae</taxon>
        <taxon>Nepetoideae</taxon>
        <taxon>Elsholtzieae</taxon>
        <taxon>Perilla</taxon>
    </lineage>
</organism>
<evidence type="ECO:0000313" key="3">
    <source>
        <dbReference type="Proteomes" id="UP001190926"/>
    </source>
</evidence>
<sequence>MTYAFLNFRDLIEKLFLKLLKQRERELRLKLQSVMECGSDKNMHDNNQSCSKGRVPEHGQWDVFASQNPIPSEQRDPSGSAEVNMEVPITADDVMRAGGFGATDDIGTILPAASDFNDFEDHFHDVQRYEGSKDKIAEAQSGSRKINFEAGKANTKATDKVQEGLAPEAQEVCEAINMEAYVTSDEMIRAGGFGATDNISSFLPVASDFTDFEESLRDAREYEESEEKSNRPGLGWKDETNEPGLGWRSETK</sequence>
<dbReference type="PANTHER" id="PTHR37250">
    <property type="entry name" value="OS05G0496000 PROTEIN"/>
    <property type="match status" value="1"/>
</dbReference>
<evidence type="ECO:0000256" key="1">
    <source>
        <dbReference type="SAM" id="MobiDB-lite"/>
    </source>
</evidence>
<feature type="region of interest" description="Disordered" evidence="1">
    <location>
        <begin position="214"/>
        <end position="252"/>
    </location>
</feature>
<keyword evidence="3" id="KW-1185">Reference proteome</keyword>
<accession>A0AAD4PB42</accession>
<dbReference type="AlphaFoldDB" id="A0AAD4PB42"/>
<gene>
    <name evidence="2" type="ORF">C2S53_010944</name>
</gene>
<reference evidence="2 3" key="1">
    <citation type="journal article" date="2021" name="Nat. Commun.">
        <title>Incipient diploidization of the medicinal plant Perilla within 10,000 years.</title>
        <authorList>
            <person name="Zhang Y."/>
            <person name="Shen Q."/>
            <person name="Leng L."/>
            <person name="Zhang D."/>
            <person name="Chen S."/>
            <person name="Shi Y."/>
            <person name="Ning Z."/>
            <person name="Chen S."/>
        </authorList>
    </citation>
    <scope>NUCLEOTIDE SEQUENCE [LARGE SCALE GENOMIC DNA]</scope>
    <source>
        <strain evidence="3">cv. PC099</strain>
    </source>
</reference>
<protein>
    <submittedName>
        <fullName evidence="2">Uncharacterized protein</fullName>
    </submittedName>
</protein>
<feature type="compositionally biased region" description="Basic and acidic residues" evidence="1">
    <location>
        <begin position="214"/>
        <end position="240"/>
    </location>
</feature>
<comment type="caution">
    <text evidence="2">The sequence shown here is derived from an EMBL/GenBank/DDBJ whole genome shotgun (WGS) entry which is preliminary data.</text>
</comment>
<dbReference type="PANTHER" id="PTHR37250:SF1">
    <property type="entry name" value="OS05G0496000 PROTEIN"/>
    <property type="match status" value="1"/>
</dbReference>
<dbReference type="EMBL" id="SDAM02000068">
    <property type="protein sequence ID" value="KAH6832600.1"/>
    <property type="molecule type" value="Genomic_DNA"/>
</dbReference>
<proteinExistence type="predicted"/>
<dbReference type="Proteomes" id="UP001190926">
    <property type="component" value="Unassembled WGS sequence"/>
</dbReference>